<dbReference type="EMBL" id="PKMF04000158">
    <property type="protein sequence ID" value="KAK7846254.1"/>
    <property type="molecule type" value="Genomic_DNA"/>
</dbReference>
<keyword evidence="2" id="KW-1185">Reference proteome</keyword>
<protein>
    <submittedName>
        <fullName evidence="1">Galactinol synthase 4</fullName>
    </submittedName>
</protein>
<accession>A0AAW0L623</accession>
<gene>
    <name evidence="1" type="primary">GOLS4</name>
    <name evidence="1" type="ORF">CFP56_008185</name>
</gene>
<evidence type="ECO:0000313" key="1">
    <source>
        <dbReference type="EMBL" id="KAK7846254.1"/>
    </source>
</evidence>
<proteinExistence type="predicted"/>
<name>A0AAW0L623_QUESU</name>
<dbReference type="Proteomes" id="UP000237347">
    <property type="component" value="Unassembled WGS sequence"/>
</dbReference>
<dbReference type="AlphaFoldDB" id="A0AAW0L623"/>
<organism evidence="1 2">
    <name type="scientific">Quercus suber</name>
    <name type="common">Cork oak</name>
    <dbReference type="NCBI Taxonomy" id="58331"/>
    <lineage>
        <taxon>Eukaryota</taxon>
        <taxon>Viridiplantae</taxon>
        <taxon>Streptophyta</taxon>
        <taxon>Embryophyta</taxon>
        <taxon>Tracheophyta</taxon>
        <taxon>Spermatophyta</taxon>
        <taxon>Magnoliopsida</taxon>
        <taxon>eudicotyledons</taxon>
        <taxon>Gunneridae</taxon>
        <taxon>Pentapetalae</taxon>
        <taxon>rosids</taxon>
        <taxon>fabids</taxon>
        <taxon>Fagales</taxon>
        <taxon>Fagaceae</taxon>
        <taxon>Quercus</taxon>
    </lineage>
</organism>
<comment type="caution">
    <text evidence="1">The sequence shown here is derived from an EMBL/GenBank/DDBJ whole genome shotgun (WGS) entry which is preliminary data.</text>
</comment>
<evidence type="ECO:0000313" key="2">
    <source>
        <dbReference type="Proteomes" id="UP000237347"/>
    </source>
</evidence>
<reference evidence="1 2" key="1">
    <citation type="journal article" date="2018" name="Sci. Data">
        <title>The draft genome sequence of cork oak.</title>
        <authorList>
            <person name="Ramos A.M."/>
            <person name="Usie A."/>
            <person name="Barbosa P."/>
            <person name="Barros P.M."/>
            <person name="Capote T."/>
            <person name="Chaves I."/>
            <person name="Simoes F."/>
            <person name="Abreu I."/>
            <person name="Carrasquinho I."/>
            <person name="Faro C."/>
            <person name="Guimaraes J.B."/>
            <person name="Mendonca D."/>
            <person name="Nobrega F."/>
            <person name="Rodrigues L."/>
            <person name="Saibo N.J.M."/>
            <person name="Varela M.C."/>
            <person name="Egas C."/>
            <person name="Matos J."/>
            <person name="Miguel C.M."/>
            <person name="Oliveira M.M."/>
            <person name="Ricardo C.P."/>
            <person name="Goncalves S."/>
        </authorList>
    </citation>
    <scope>NUCLEOTIDE SEQUENCE [LARGE SCALE GENOMIC DNA]</scope>
    <source>
        <strain evidence="2">cv. HL8</strain>
    </source>
</reference>
<sequence length="81" mass="9772">MLWHYPENIEYEKVKVVRYCTACSKPWWYTSEVTRERHGQGRPQEFKMLVKRWLELYNDVSLDYKNTLASVEAKNVAKKMA</sequence>